<reference evidence="2 3" key="1">
    <citation type="submission" date="2022-12" db="EMBL/GenBank/DDBJ databases">
        <title>Chromosome-level genome of Tegillarca granosa.</title>
        <authorList>
            <person name="Kim J."/>
        </authorList>
    </citation>
    <scope>NUCLEOTIDE SEQUENCE [LARGE SCALE GENOMIC DNA]</scope>
    <source>
        <strain evidence="2">Teg-2019</strain>
        <tissue evidence="2">Adductor muscle</tissue>
    </source>
</reference>
<dbReference type="Pfam" id="PF12937">
    <property type="entry name" value="F-box-like"/>
    <property type="match status" value="1"/>
</dbReference>
<dbReference type="Gene3D" id="1.20.1280.50">
    <property type="match status" value="1"/>
</dbReference>
<feature type="domain" description="F-box" evidence="1">
    <location>
        <begin position="121"/>
        <end position="167"/>
    </location>
</feature>
<protein>
    <recommendedName>
        <fullName evidence="1">F-box domain-containing protein</fullName>
    </recommendedName>
</protein>
<dbReference type="Proteomes" id="UP001217089">
    <property type="component" value="Unassembled WGS sequence"/>
</dbReference>
<dbReference type="PROSITE" id="PS50181">
    <property type="entry name" value="FBOX"/>
    <property type="match status" value="1"/>
</dbReference>
<accession>A0ABQ9EZL5</accession>
<evidence type="ECO:0000259" key="1">
    <source>
        <dbReference type="PROSITE" id="PS50181"/>
    </source>
</evidence>
<dbReference type="EMBL" id="JARBDR010000640">
    <property type="protein sequence ID" value="KAJ8309751.1"/>
    <property type="molecule type" value="Genomic_DNA"/>
</dbReference>
<dbReference type="InterPro" id="IPR036047">
    <property type="entry name" value="F-box-like_dom_sf"/>
</dbReference>
<evidence type="ECO:0000313" key="3">
    <source>
        <dbReference type="Proteomes" id="UP001217089"/>
    </source>
</evidence>
<keyword evidence="3" id="KW-1185">Reference proteome</keyword>
<dbReference type="SUPFAM" id="SSF81383">
    <property type="entry name" value="F-box domain"/>
    <property type="match status" value="1"/>
</dbReference>
<evidence type="ECO:0000313" key="2">
    <source>
        <dbReference type="EMBL" id="KAJ8309751.1"/>
    </source>
</evidence>
<dbReference type="InterPro" id="IPR001810">
    <property type="entry name" value="F-box_dom"/>
</dbReference>
<name>A0ABQ9EZL5_TEGGR</name>
<organism evidence="2 3">
    <name type="scientific">Tegillarca granosa</name>
    <name type="common">Malaysian cockle</name>
    <name type="synonym">Anadara granosa</name>
    <dbReference type="NCBI Taxonomy" id="220873"/>
    <lineage>
        <taxon>Eukaryota</taxon>
        <taxon>Metazoa</taxon>
        <taxon>Spiralia</taxon>
        <taxon>Lophotrochozoa</taxon>
        <taxon>Mollusca</taxon>
        <taxon>Bivalvia</taxon>
        <taxon>Autobranchia</taxon>
        <taxon>Pteriomorphia</taxon>
        <taxon>Arcoida</taxon>
        <taxon>Arcoidea</taxon>
        <taxon>Arcidae</taxon>
        <taxon>Tegillarca</taxon>
    </lineage>
</organism>
<proteinExistence type="predicted"/>
<gene>
    <name evidence="2" type="ORF">KUTeg_011616</name>
</gene>
<dbReference type="SMART" id="SM00256">
    <property type="entry name" value="FBOX"/>
    <property type="match status" value="1"/>
</dbReference>
<sequence>MASKRSTAKLGLVSKHWLLPKEEGYALVDMRGTATPPSKDFYQIFLRPDIINDQGKLEPGCLILRVWKIVPPTRPEKKSPAEYKDTFLEYIDDDKIQSEIQRCAGKHTADYITEMVENGRIDYLDRLDKNIIFQIILHLDLEDIYRLGRVSKKFREYCNSCDLWEMIYRKYSQTPITQDLLMLAAERGWKKLFFTNKLQLQMQLLRIRKHEGSTAFMTQEEEGQ</sequence>
<comment type="caution">
    <text evidence="2">The sequence shown here is derived from an EMBL/GenBank/DDBJ whole genome shotgun (WGS) entry which is preliminary data.</text>
</comment>